<accession>A0AAD8N3W1</accession>
<proteinExistence type="predicted"/>
<name>A0AAD8N3W1_9APIA</name>
<sequence>MKRRNVLESQAVLVASKKSLIQRQGVLDTIHEILERFEAHLRAAGQFSAVSVATVFCTRNVLAELFNMKPAEHQVGKCHHKDERVLHMKGSKQLCITSRQFILYCLRLSDCGC</sequence>
<evidence type="ECO:0000313" key="2">
    <source>
        <dbReference type="Proteomes" id="UP001237642"/>
    </source>
</evidence>
<dbReference type="InterPro" id="IPR001348">
    <property type="entry name" value="ATP_PRibTrfase_HisG"/>
</dbReference>
<organism evidence="1 2">
    <name type="scientific">Heracleum sosnowskyi</name>
    <dbReference type="NCBI Taxonomy" id="360622"/>
    <lineage>
        <taxon>Eukaryota</taxon>
        <taxon>Viridiplantae</taxon>
        <taxon>Streptophyta</taxon>
        <taxon>Embryophyta</taxon>
        <taxon>Tracheophyta</taxon>
        <taxon>Spermatophyta</taxon>
        <taxon>Magnoliopsida</taxon>
        <taxon>eudicotyledons</taxon>
        <taxon>Gunneridae</taxon>
        <taxon>Pentapetalae</taxon>
        <taxon>asterids</taxon>
        <taxon>campanulids</taxon>
        <taxon>Apiales</taxon>
        <taxon>Apiaceae</taxon>
        <taxon>Apioideae</taxon>
        <taxon>apioid superclade</taxon>
        <taxon>Tordylieae</taxon>
        <taxon>Tordyliinae</taxon>
        <taxon>Heracleum</taxon>
    </lineage>
</organism>
<protein>
    <submittedName>
        <fullName evidence="1">Uncharacterized protein</fullName>
    </submittedName>
</protein>
<gene>
    <name evidence="1" type="ORF">POM88_014022</name>
</gene>
<reference evidence="1" key="2">
    <citation type="submission" date="2023-05" db="EMBL/GenBank/DDBJ databases">
        <authorList>
            <person name="Schelkunov M.I."/>
        </authorList>
    </citation>
    <scope>NUCLEOTIDE SEQUENCE</scope>
    <source>
        <strain evidence="1">Hsosn_3</strain>
        <tissue evidence="1">Leaf</tissue>
    </source>
</reference>
<dbReference type="PANTHER" id="PTHR21403">
    <property type="entry name" value="ATP PHOSPHORIBOSYLTRANSFERASE ATP-PRTASE"/>
    <property type="match status" value="1"/>
</dbReference>
<dbReference type="EMBL" id="JAUIZM010000003">
    <property type="protein sequence ID" value="KAK1394966.1"/>
    <property type="molecule type" value="Genomic_DNA"/>
</dbReference>
<dbReference type="AlphaFoldDB" id="A0AAD8N3W1"/>
<evidence type="ECO:0000313" key="1">
    <source>
        <dbReference type="EMBL" id="KAK1394966.1"/>
    </source>
</evidence>
<dbReference type="Proteomes" id="UP001237642">
    <property type="component" value="Unassembled WGS sequence"/>
</dbReference>
<reference evidence="1" key="1">
    <citation type="submission" date="2023-02" db="EMBL/GenBank/DDBJ databases">
        <title>Genome of toxic invasive species Heracleum sosnowskyi carries increased number of genes despite the absence of recent whole-genome duplications.</title>
        <authorList>
            <person name="Schelkunov M."/>
            <person name="Shtratnikova V."/>
            <person name="Makarenko M."/>
            <person name="Klepikova A."/>
            <person name="Omelchenko D."/>
            <person name="Novikova G."/>
            <person name="Obukhova E."/>
            <person name="Bogdanov V."/>
            <person name="Penin A."/>
            <person name="Logacheva M."/>
        </authorList>
    </citation>
    <scope>NUCLEOTIDE SEQUENCE</scope>
    <source>
        <strain evidence="1">Hsosn_3</strain>
        <tissue evidence="1">Leaf</tissue>
    </source>
</reference>
<dbReference type="GO" id="GO:0003879">
    <property type="term" value="F:ATP phosphoribosyltransferase activity"/>
    <property type="evidence" value="ECO:0007669"/>
    <property type="project" value="UniProtKB-EC"/>
</dbReference>
<dbReference type="PANTHER" id="PTHR21403:SF8">
    <property type="entry name" value="ATP PHOSPHORIBOSYLTRANSFERASE"/>
    <property type="match status" value="1"/>
</dbReference>
<keyword evidence="2" id="KW-1185">Reference proteome</keyword>
<dbReference type="GO" id="GO:0000105">
    <property type="term" value="P:L-histidine biosynthetic process"/>
    <property type="evidence" value="ECO:0007669"/>
    <property type="project" value="UniProtKB-KW"/>
</dbReference>
<comment type="caution">
    <text evidence="1">The sequence shown here is derived from an EMBL/GenBank/DDBJ whole genome shotgun (WGS) entry which is preliminary data.</text>
</comment>